<keyword evidence="4" id="KW-1133">Transmembrane helix</keyword>
<feature type="signal peptide" evidence="5">
    <location>
        <begin position="1"/>
        <end position="22"/>
    </location>
</feature>
<name>A0A397GMA3_9GLOM</name>
<feature type="transmembrane region" description="Helical" evidence="4">
    <location>
        <begin position="206"/>
        <end position="227"/>
    </location>
</feature>
<gene>
    <name evidence="7" type="ORF">Glove_464g21</name>
</gene>
<dbReference type="InterPro" id="IPR036028">
    <property type="entry name" value="SH3-like_dom_sf"/>
</dbReference>
<sequence>MRTISILSILSLVFISIIFSISQQNAHVDARLIINENRKRLSYRHDDSEIFIKKRNPADRFHNNLQARAPKDPKDPKNPKDPKEKSSSTTNSPTEEPSSSSDSSTSSEINIDVATSLAIATSTTSSATSATSATTSTTSNTSSITASATTSASSYTPSVATTNTSSNTEQDKKLNVATTTSAATINTNNSSASNQSVPTGGISSTGIALIVAVCGIFIIFVGMLTYIRKKKRRQMTDTIVATSSVAWEQQNSTYEKLEEETSDNLPPQPKPIGSYTVIATYTPTLPDELDIQPGDKVAILVEYDDGWVQGINETRGGTKGVFPRHCVDMNIALNNKRSSSMGTYSVVDLN</sequence>
<reference evidence="7 8" key="1">
    <citation type="submission" date="2018-08" db="EMBL/GenBank/DDBJ databases">
        <title>Genome and evolution of the arbuscular mycorrhizal fungus Diversispora epigaea (formerly Glomus versiforme) and its bacterial endosymbionts.</title>
        <authorList>
            <person name="Sun X."/>
            <person name="Fei Z."/>
            <person name="Harrison M."/>
        </authorList>
    </citation>
    <scope>NUCLEOTIDE SEQUENCE [LARGE SCALE GENOMIC DNA]</scope>
    <source>
        <strain evidence="7 8">IT104</strain>
    </source>
</reference>
<keyword evidence="5" id="KW-0732">Signal</keyword>
<evidence type="ECO:0000313" key="7">
    <source>
        <dbReference type="EMBL" id="RHZ52171.1"/>
    </source>
</evidence>
<organism evidence="7 8">
    <name type="scientific">Diversispora epigaea</name>
    <dbReference type="NCBI Taxonomy" id="1348612"/>
    <lineage>
        <taxon>Eukaryota</taxon>
        <taxon>Fungi</taxon>
        <taxon>Fungi incertae sedis</taxon>
        <taxon>Mucoromycota</taxon>
        <taxon>Glomeromycotina</taxon>
        <taxon>Glomeromycetes</taxon>
        <taxon>Diversisporales</taxon>
        <taxon>Diversisporaceae</taxon>
        <taxon>Diversispora</taxon>
    </lineage>
</organism>
<evidence type="ECO:0000256" key="1">
    <source>
        <dbReference type="ARBA" id="ARBA00022443"/>
    </source>
</evidence>
<protein>
    <recommendedName>
        <fullName evidence="6">SH3 domain-containing protein</fullName>
    </recommendedName>
</protein>
<feature type="domain" description="SH3" evidence="6">
    <location>
        <begin position="270"/>
        <end position="332"/>
    </location>
</feature>
<dbReference type="SUPFAM" id="SSF50044">
    <property type="entry name" value="SH3-domain"/>
    <property type="match status" value="1"/>
</dbReference>
<dbReference type="SMART" id="SM00326">
    <property type="entry name" value="SH3"/>
    <property type="match status" value="1"/>
</dbReference>
<dbReference type="Proteomes" id="UP000266861">
    <property type="component" value="Unassembled WGS sequence"/>
</dbReference>
<feature type="compositionally biased region" description="Low complexity" evidence="3">
    <location>
        <begin position="87"/>
        <end position="107"/>
    </location>
</feature>
<feature type="region of interest" description="Disordered" evidence="3">
    <location>
        <begin position="122"/>
        <end position="173"/>
    </location>
</feature>
<dbReference type="PROSITE" id="PS50002">
    <property type="entry name" value="SH3"/>
    <property type="match status" value="1"/>
</dbReference>
<keyword evidence="8" id="KW-1185">Reference proteome</keyword>
<evidence type="ECO:0000313" key="8">
    <source>
        <dbReference type="Proteomes" id="UP000266861"/>
    </source>
</evidence>
<dbReference type="InterPro" id="IPR001452">
    <property type="entry name" value="SH3_domain"/>
</dbReference>
<comment type="caution">
    <text evidence="7">The sequence shown here is derived from an EMBL/GenBank/DDBJ whole genome shotgun (WGS) entry which is preliminary data.</text>
</comment>
<keyword evidence="4" id="KW-0812">Transmembrane</keyword>
<proteinExistence type="predicted"/>
<evidence type="ECO:0000259" key="6">
    <source>
        <dbReference type="PROSITE" id="PS50002"/>
    </source>
</evidence>
<evidence type="ECO:0000256" key="4">
    <source>
        <dbReference type="SAM" id="Phobius"/>
    </source>
</evidence>
<dbReference type="STRING" id="1348612.A0A397GMA3"/>
<feature type="compositionally biased region" description="Low complexity" evidence="3">
    <location>
        <begin position="122"/>
        <end position="162"/>
    </location>
</feature>
<feature type="chain" id="PRO_5017433331" description="SH3 domain-containing protein" evidence="5">
    <location>
        <begin position="23"/>
        <end position="350"/>
    </location>
</feature>
<evidence type="ECO:0000256" key="2">
    <source>
        <dbReference type="PROSITE-ProRule" id="PRU00192"/>
    </source>
</evidence>
<dbReference type="OrthoDB" id="5340910at2759"/>
<dbReference type="EMBL" id="PQFF01000406">
    <property type="protein sequence ID" value="RHZ52171.1"/>
    <property type="molecule type" value="Genomic_DNA"/>
</dbReference>
<accession>A0A397GMA3</accession>
<dbReference type="AlphaFoldDB" id="A0A397GMA3"/>
<evidence type="ECO:0000256" key="3">
    <source>
        <dbReference type="SAM" id="MobiDB-lite"/>
    </source>
</evidence>
<keyword evidence="4" id="KW-0472">Membrane</keyword>
<dbReference type="Pfam" id="PF14604">
    <property type="entry name" value="SH3_9"/>
    <property type="match status" value="1"/>
</dbReference>
<feature type="compositionally biased region" description="Basic and acidic residues" evidence="3">
    <location>
        <begin position="69"/>
        <end position="86"/>
    </location>
</feature>
<evidence type="ECO:0000256" key="5">
    <source>
        <dbReference type="SAM" id="SignalP"/>
    </source>
</evidence>
<keyword evidence="1 2" id="KW-0728">SH3 domain</keyword>
<feature type="region of interest" description="Disordered" evidence="3">
    <location>
        <begin position="54"/>
        <end position="107"/>
    </location>
</feature>
<dbReference type="Gene3D" id="2.30.30.40">
    <property type="entry name" value="SH3 Domains"/>
    <property type="match status" value="1"/>
</dbReference>